<organism evidence="2 3">
    <name type="scientific">Ascobolus immersus RN42</name>
    <dbReference type="NCBI Taxonomy" id="1160509"/>
    <lineage>
        <taxon>Eukaryota</taxon>
        <taxon>Fungi</taxon>
        <taxon>Dikarya</taxon>
        <taxon>Ascomycota</taxon>
        <taxon>Pezizomycotina</taxon>
        <taxon>Pezizomycetes</taxon>
        <taxon>Pezizales</taxon>
        <taxon>Ascobolaceae</taxon>
        <taxon>Ascobolus</taxon>
    </lineage>
</organism>
<accession>A0A3N4I5N0</accession>
<dbReference type="Gene3D" id="3.30.70.270">
    <property type="match status" value="1"/>
</dbReference>
<dbReference type="STRING" id="1160509.A0A3N4I5N0"/>
<gene>
    <name evidence="2" type="ORF">BJ508DRAFT_377631</name>
</gene>
<dbReference type="Proteomes" id="UP000275078">
    <property type="component" value="Unassembled WGS sequence"/>
</dbReference>
<dbReference type="InterPro" id="IPR043502">
    <property type="entry name" value="DNA/RNA_pol_sf"/>
</dbReference>
<dbReference type="EMBL" id="ML119699">
    <property type="protein sequence ID" value="RPA79400.1"/>
    <property type="molecule type" value="Genomic_DNA"/>
</dbReference>
<dbReference type="InterPro" id="IPR043128">
    <property type="entry name" value="Rev_trsase/Diguanyl_cyclase"/>
</dbReference>
<keyword evidence="3" id="KW-1185">Reference proteome</keyword>
<feature type="coiled-coil region" evidence="1">
    <location>
        <begin position="158"/>
        <end position="193"/>
    </location>
</feature>
<reference evidence="2 3" key="1">
    <citation type="journal article" date="2018" name="Nat. Ecol. Evol.">
        <title>Pezizomycetes genomes reveal the molecular basis of ectomycorrhizal truffle lifestyle.</title>
        <authorList>
            <person name="Murat C."/>
            <person name="Payen T."/>
            <person name="Noel B."/>
            <person name="Kuo A."/>
            <person name="Morin E."/>
            <person name="Chen J."/>
            <person name="Kohler A."/>
            <person name="Krizsan K."/>
            <person name="Balestrini R."/>
            <person name="Da Silva C."/>
            <person name="Montanini B."/>
            <person name="Hainaut M."/>
            <person name="Levati E."/>
            <person name="Barry K.W."/>
            <person name="Belfiori B."/>
            <person name="Cichocki N."/>
            <person name="Clum A."/>
            <person name="Dockter R.B."/>
            <person name="Fauchery L."/>
            <person name="Guy J."/>
            <person name="Iotti M."/>
            <person name="Le Tacon F."/>
            <person name="Lindquist E.A."/>
            <person name="Lipzen A."/>
            <person name="Malagnac F."/>
            <person name="Mello A."/>
            <person name="Molinier V."/>
            <person name="Miyauchi S."/>
            <person name="Poulain J."/>
            <person name="Riccioni C."/>
            <person name="Rubini A."/>
            <person name="Sitrit Y."/>
            <person name="Splivallo R."/>
            <person name="Traeger S."/>
            <person name="Wang M."/>
            <person name="Zifcakova L."/>
            <person name="Wipf D."/>
            <person name="Zambonelli A."/>
            <person name="Paolocci F."/>
            <person name="Nowrousian M."/>
            <person name="Ottonello S."/>
            <person name="Baldrian P."/>
            <person name="Spatafora J.W."/>
            <person name="Henrissat B."/>
            <person name="Nagy L.G."/>
            <person name="Aury J.M."/>
            <person name="Wincker P."/>
            <person name="Grigoriev I.V."/>
            <person name="Bonfante P."/>
            <person name="Martin F.M."/>
        </authorList>
    </citation>
    <scope>NUCLEOTIDE SEQUENCE [LARGE SCALE GENOMIC DNA]</scope>
    <source>
        <strain evidence="2 3">RN42</strain>
    </source>
</reference>
<sequence length="1168" mass="136890">MPTCTALFLHTKAPCTAPATSANGLFCYQHAREVQLLYNSYKRSSAAYDALEAAPPPKQFPKKNYATTDWSSYSSLQDLDVCRKYLESKYKHLHRCLVGRELHHSHFYSDTSDFGHQSYLEHLRTQRALVDGALKRLNLRAMQVGHKEEKWTKWVRALAAKEDEISEAKRKEIKAEAAKYQEELAEMEALEREEWERTREEREKREVWDPIEEVIKGQRVGYLAVVRLLLQRAAKGVEEEEEALKRARELQKVIDGIEGAVESNLKVDKLLEEKRKVLEERRTSPPMVIRPIRMDLEEGAMLIDPETKMDMSDLEDDMLKSVMESLNELFKLERGASTYDLEEREQALDILKEKSRGVREFLFLRLIAKNPALLDVTLKKESIEEFLDDDLAVRNSDLRDLALGLAKPNLIMVRHAFSDYWFAQNEEKVDKNTKQHKERLKICGKWIHNFPDQATLPRKGWFLFALLSGISLNKARELCNSWEELRELDLLQSQNYFAGLDNEGWGAEHDDFMFSTFRRMGYHHVDHRLPLPAKEHRNQKDEHVIVSRMSFHGIMGRNDPATRRFISLVKSAPAIFNIHAIDIQLNKVITTPPKNQQWIMRVRHPKVSKSRDPDDPKNYTVTIPFDEKFRQQMRKHREWKPNFNDYIEIFVWDRGCGCTSPSYVFMNKFMMFLQKANKFSDYMAVIEPALQVYRKCTLEEEGKGAPRLKHIKKVEDEIKELRRNKTEDQLRIGSEADYYNSADAQIDYEFAPYDNDQYWKDNDPNFQLSGVIPNLIMYWKLYHEEKDAEANKYLKRVPKKYQTPTYKTSEVERMHILAEKGDHIDDFWASVDEEIEEVLDWSEETADVCLENDAARLPPRNVLVASNMIQLLSGLDDEMALDCDIDMAGMTHLRNELFRNVHHPHKRPGHATPAIYAQFEAWLKEKDLDLMKLGDKYALLEGTVGNLPTGWYRAIMMEIARLWDEGSIEPADQSHAYPTYAASAPGYKGLKMYIDYRWAERWGYIMSRPDYANPLPEDPLWLKHQFEEVSATQPDTARYSLIMLKSEDTYWSLDLLSPESENTVFADPLGRRWRWKKTPKDFAGYESDVAEIFRNFMKEAEIARNTRVYVDRVLCWGKDEKEAREVTHKVAVLMNKPKKGKFSVDWAKVRIMRTREQMREMGDRWWMF</sequence>
<dbReference type="Gene3D" id="3.10.10.10">
    <property type="entry name" value="HIV Type 1 Reverse Transcriptase, subunit A, domain 1"/>
    <property type="match status" value="1"/>
</dbReference>
<name>A0A3N4I5N0_ASCIM</name>
<protein>
    <submittedName>
        <fullName evidence="2">Uncharacterized protein</fullName>
    </submittedName>
</protein>
<dbReference type="AlphaFoldDB" id="A0A3N4I5N0"/>
<dbReference type="OrthoDB" id="5326588at2759"/>
<proteinExistence type="predicted"/>
<dbReference type="SUPFAM" id="SSF56672">
    <property type="entry name" value="DNA/RNA polymerases"/>
    <property type="match status" value="1"/>
</dbReference>
<evidence type="ECO:0000256" key="1">
    <source>
        <dbReference type="SAM" id="Coils"/>
    </source>
</evidence>
<evidence type="ECO:0000313" key="2">
    <source>
        <dbReference type="EMBL" id="RPA79400.1"/>
    </source>
</evidence>
<keyword evidence="1" id="KW-0175">Coiled coil</keyword>
<evidence type="ECO:0000313" key="3">
    <source>
        <dbReference type="Proteomes" id="UP000275078"/>
    </source>
</evidence>